<dbReference type="EMBL" id="JAHUTI010070800">
    <property type="protein sequence ID" value="MED6255336.1"/>
    <property type="molecule type" value="Genomic_DNA"/>
</dbReference>
<sequence>MCVTPVSRLGLGLLPLLDQFPPRYTTCRWLVSLPAGVLVVLGVQAWVLWCVLAHSRWLLAGAWTPGLCRASAWGVICPGFSGLWVHGWICSDIDGCRRGLWAHCCSSLGLLHCGCWVVPLGLSPALLWGWVAVVPAVVLLEFLCFGGLWMSVARISSISVPGPGGQNQNMRVNQSHRLAFSSRRPRPDRNGQLSVILRQADARRADISDMQAGEDRSESTGAYSLTAGRRVLCSGRRGVAGWTEVNRWTETRCSRTWRDESCGTERE</sequence>
<evidence type="ECO:0000313" key="2">
    <source>
        <dbReference type="EMBL" id="MED6255336.1"/>
    </source>
</evidence>
<keyword evidence="1" id="KW-0472">Membrane</keyword>
<feature type="transmembrane region" description="Helical" evidence="1">
    <location>
        <begin position="100"/>
        <end position="122"/>
    </location>
</feature>
<name>A0ABU7BXD1_9TELE</name>
<keyword evidence="3" id="KW-1185">Reference proteome</keyword>
<evidence type="ECO:0000256" key="1">
    <source>
        <dbReference type="SAM" id="Phobius"/>
    </source>
</evidence>
<evidence type="ECO:0000313" key="3">
    <source>
        <dbReference type="Proteomes" id="UP001345963"/>
    </source>
</evidence>
<organism evidence="2 3">
    <name type="scientific">Ataeniobius toweri</name>
    <dbReference type="NCBI Taxonomy" id="208326"/>
    <lineage>
        <taxon>Eukaryota</taxon>
        <taxon>Metazoa</taxon>
        <taxon>Chordata</taxon>
        <taxon>Craniata</taxon>
        <taxon>Vertebrata</taxon>
        <taxon>Euteleostomi</taxon>
        <taxon>Actinopterygii</taxon>
        <taxon>Neopterygii</taxon>
        <taxon>Teleostei</taxon>
        <taxon>Neoteleostei</taxon>
        <taxon>Acanthomorphata</taxon>
        <taxon>Ovalentaria</taxon>
        <taxon>Atherinomorphae</taxon>
        <taxon>Cyprinodontiformes</taxon>
        <taxon>Goodeidae</taxon>
        <taxon>Ataeniobius</taxon>
    </lineage>
</organism>
<comment type="caution">
    <text evidence="2">The sequence shown here is derived from an EMBL/GenBank/DDBJ whole genome shotgun (WGS) entry which is preliminary data.</text>
</comment>
<keyword evidence="1" id="KW-0812">Transmembrane</keyword>
<gene>
    <name evidence="2" type="ORF">ATANTOWER_008096</name>
</gene>
<reference evidence="2 3" key="1">
    <citation type="submission" date="2021-07" db="EMBL/GenBank/DDBJ databases">
        <authorList>
            <person name="Palmer J.M."/>
        </authorList>
    </citation>
    <scope>NUCLEOTIDE SEQUENCE [LARGE SCALE GENOMIC DNA]</scope>
    <source>
        <strain evidence="2 3">AT_MEX2019</strain>
        <tissue evidence="2">Muscle</tissue>
    </source>
</reference>
<keyword evidence="1" id="KW-1133">Transmembrane helix</keyword>
<protein>
    <submittedName>
        <fullName evidence="2">Uncharacterized protein</fullName>
    </submittedName>
</protein>
<feature type="transmembrane region" description="Helical" evidence="1">
    <location>
        <begin position="128"/>
        <end position="149"/>
    </location>
</feature>
<feature type="transmembrane region" description="Helical" evidence="1">
    <location>
        <begin position="29"/>
        <end position="49"/>
    </location>
</feature>
<dbReference type="Proteomes" id="UP001345963">
    <property type="component" value="Unassembled WGS sequence"/>
</dbReference>
<accession>A0ABU7BXD1</accession>
<feature type="transmembrane region" description="Helical" evidence="1">
    <location>
        <begin position="69"/>
        <end position="88"/>
    </location>
</feature>
<feature type="non-terminal residue" evidence="2">
    <location>
        <position position="267"/>
    </location>
</feature>
<proteinExistence type="predicted"/>